<dbReference type="EMBL" id="LAZR01038601">
    <property type="protein sequence ID" value="KKL19130.1"/>
    <property type="molecule type" value="Genomic_DNA"/>
</dbReference>
<reference evidence="2" key="1">
    <citation type="journal article" date="2015" name="Nature">
        <title>Complex archaea that bridge the gap between prokaryotes and eukaryotes.</title>
        <authorList>
            <person name="Spang A."/>
            <person name="Saw J.H."/>
            <person name="Jorgensen S.L."/>
            <person name="Zaremba-Niedzwiedzka K."/>
            <person name="Martijn J."/>
            <person name="Lind A.E."/>
            <person name="van Eijk R."/>
            <person name="Schleper C."/>
            <person name="Guy L."/>
            <person name="Ettema T.J."/>
        </authorList>
    </citation>
    <scope>NUCLEOTIDE SEQUENCE</scope>
</reference>
<keyword evidence="1" id="KW-1133">Transmembrane helix</keyword>
<keyword evidence="1" id="KW-0812">Transmembrane</keyword>
<evidence type="ECO:0008006" key="3">
    <source>
        <dbReference type="Google" id="ProtNLM"/>
    </source>
</evidence>
<keyword evidence="1" id="KW-0472">Membrane</keyword>
<gene>
    <name evidence="2" type="ORF">LCGC14_2468570</name>
</gene>
<evidence type="ECO:0000313" key="2">
    <source>
        <dbReference type="EMBL" id="KKL19130.1"/>
    </source>
</evidence>
<proteinExistence type="predicted"/>
<name>A0A0F9BBN8_9ZZZZ</name>
<protein>
    <recommendedName>
        <fullName evidence="3">V-SNARE coiled-coil homology domain-containing protein</fullName>
    </recommendedName>
</protein>
<dbReference type="AlphaFoldDB" id="A0A0F9BBN8"/>
<accession>A0A0F9BBN8</accession>
<feature type="transmembrane region" description="Helical" evidence="1">
    <location>
        <begin position="46"/>
        <end position="66"/>
    </location>
</feature>
<comment type="caution">
    <text evidence="2">The sequence shown here is derived from an EMBL/GenBank/DDBJ whole genome shotgun (WGS) entry which is preliminary data.</text>
</comment>
<evidence type="ECO:0000256" key="1">
    <source>
        <dbReference type="SAM" id="Phobius"/>
    </source>
</evidence>
<sequence>MNDSQRDELLVRVDERVHSIQNTLKRGALRMDDHGKRINLLERWRSAIVAGIAVVLFLIGVVLKVAS</sequence>
<organism evidence="2">
    <name type="scientific">marine sediment metagenome</name>
    <dbReference type="NCBI Taxonomy" id="412755"/>
    <lineage>
        <taxon>unclassified sequences</taxon>
        <taxon>metagenomes</taxon>
        <taxon>ecological metagenomes</taxon>
    </lineage>
</organism>